<reference evidence="1" key="1">
    <citation type="submission" date="2022-07" db="EMBL/GenBank/DDBJ databases">
        <title>Phylogenomic reconstructions and comparative analyses of Kickxellomycotina fungi.</title>
        <authorList>
            <person name="Reynolds N.K."/>
            <person name="Stajich J.E."/>
            <person name="Barry K."/>
            <person name="Grigoriev I.V."/>
            <person name="Crous P."/>
            <person name="Smith M.E."/>
        </authorList>
    </citation>
    <scope>NUCLEOTIDE SEQUENCE</scope>
    <source>
        <strain evidence="1">IMI 214461</strain>
    </source>
</reference>
<keyword evidence="2" id="KW-1185">Reference proteome</keyword>
<organism evidence="1 2">
    <name type="scientific">Coemansia thaxteri</name>
    <dbReference type="NCBI Taxonomy" id="2663907"/>
    <lineage>
        <taxon>Eukaryota</taxon>
        <taxon>Fungi</taxon>
        <taxon>Fungi incertae sedis</taxon>
        <taxon>Zoopagomycota</taxon>
        <taxon>Kickxellomycotina</taxon>
        <taxon>Kickxellomycetes</taxon>
        <taxon>Kickxellales</taxon>
        <taxon>Kickxellaceae</taxon>
        <taxon>Coemansia</taxon>
    </lineage>
</organism>
<proteinExistence type="predicted"/>
<evidence type="ECO:0000313" key="1">
    <source>
        <dbReference type="EMBL" id="KAJ2001817.1"/>
    </source>
</evidence>
<dbReference type="Proteomes" id="UP001150907">
    <property type="component" value="Unassembled WGS sequence"/>
</dbReference>
<dbReference type="OrthoDB" id="5542985at2759"/>
<protein>
    <submittedName>
        <fullName evidence="1">Uncharacterized protein</fullName>
    </submittedName>
</protein>
<name>A0A9W8BC35_9FUNG</name>
<gene>
    <name evidence="1" type="ORF">H4R26_003929</name>
</gene>
<comment type="caution">
    <text evidence="1">The sequence shown here is derived from an EMBL/GenBank/DDBJ whole genome shotgun (WGS) entry which is preliminary data.</text>
</comment>
<dbReference type="AlphaFoldDB" id="A0A9W8BC35"/>
<dbReference type="EMBL" id="JANBQF010000362">
    <property type="protein sequence ID" value="KAJ2001817.1"/>
    <property type="molecule type" value="Genomic_DNA"/>
</dbReference>
<sequence>MLFLQLRSTTPLLATYRFLTVKSAAYGCSSKRQIQVSASACKSTSTEDTNASETDSRHQEFCKSFLSALKEASASPPTPLPIDKATEAIDQQLAGAFKELFAKYEVPVTPKLLEKREWMRKTYPELFKDISDKELDG</sequence>
<evidence type="ECO:0000313" key="2">
    <source>
        <dbReference type="Proteomes" id="UP001150907"/>
    </source>
</evidence>
<accession>A0A9W8BC35</accession>